<dbReference type="EMBL" id="CP002279">
    <property type="protein sequence ID" value="AEH87115.1"/>
    <property type="molecule type" value="Genomic_DNA"/>
</dbReference>
<feature type="domain" description="Bacterial type II secretion system protein E" evidence="3">
    <location>
        <begin position="103"/>
        <end position="383"/>
    </location>
</feature>
<dbReference type="RefSeq" id="WP_013893824.1">
    <property type="nucleotide sequence ID" value="NC_015675.1"/>
</dbReference>
<dbReference type="InterPro" id="IPR001482">
    <property type="entry name" value="T2SS/T4SS_dom"/>
</dbReference>
<evidence type="ECO:0000256" key="2">
    <source>
        <dbReference type="SAM" id="MobiDB-lite"/>
    </source>
</evidence>
<comment type="similarity">
    <text evidence="1">Belongs to the GSP E family.</text>
</comment>
<organism evidence="4 5">
    <name type="scientific">Mesorhizobium opportunistum (strain LMG 24607 / HAMBI 3007 / WSM2075)</name>
    <dbReference type="NCBI Taxonomy" id="536019"/>
    <lineage>
        <taxon>Bacteria</taxon>
        <taxon>Pseudomonadati</taxon>
        <taxon>Pseudomonadota</taxon>
        <taxon>Alphaproteobacteria</taxon>
        <taxon>Hyphomicrobiales</taxon>
        <taxon>Phyllobacteriaceae</taxon>
        <taxon>Mesorhizobium</taxon>
    </lineage>
</organism>
<name>F7Y0Y4_MESOW</name>
<protein>
    <submittedName>
        <fullName evidence="4">Type II secretion system protein E</fullName>
    </submittedName>
</protein>
<dbReference type="KEGG" id="mop:Mesop_2645"/>
<evidence type="ECO:0000313" key="4">
    <source>
        <dbReference type="EMBL" id="AEH87115.1"/>
    </source>
</evidence>
<dbReference type="Gene3D" id="3.40.50.300">
    <property type="entry name" value="P-loop containing nucleotide triphosphate hydrolases"/>
    <property type="match status" value="1"/>
</dbReference>
<sequence>MLGRFLKGPAEQPAQQRVSLPAAPTPAIPDLAPHGDEFLALKVDLHRHLIDRFNLTALETASKDEILNEILPIVREFVRGRNVPLNARELDQLTSDTADEMLGLGPIEPLLKDDSIADILINTHKRVFIERRGVIEETSIRFRDEAHLLRVINKIVSAIGRRVDESAPMVDARLEDGSRVNIAVRPISVDGPLVSIRKFSKNPYSLERLMVLNSIRQPMVDLLRIAVQARKSILVSGGTGSGKTTLLNALSSYIPSKERLITIEDAAELQLQQPHVGRLETRPPNVEGKGEVRQRELLKNALRMRPDRIIVGEVRGEEAFDMLQAMNTGHEGSMTTIHANTPRDAISRLEQMVGMAGMPMSNDSIRAQIASAIDIIVQTQRLSDGGRRVTSISELTGMEGNVVQLQEIYHFVRRDVGTDGTIIGEFRATGVRPRFAQEAATLGHQFAKDAFNPQVPL</sequence>
<dbReference type="AlphaFoldDB" id="F7Y0Y4"/>
<gene>
    <name evidence="4" type="ordered locus">Mesop_2645</name>
</gene>
<dbReference type="InterPro" id="IPR027417">
    <property type="entry name" value="P-loop_NTPase"/>
</dbReference>
<dbReference type="CDD" id="cd01130">
    <property type="entry name" value="VirB11-like_ATPase"/>
    <property type="match status" value="1"/>
</dbReference>
<dbReference type="STRING" id="536019.Mesop_2645"/>
<proteinExistence type="inferred from homology"/>
<evidence type="ECO:0000259" key="3">
    <source>
        <dbReference type="Pfam" id="PF00437"/>
    </source>
</evidence>
<dbReference type="PANTHER" id="PTHR30486:SF15">
    <property type="entry name" value="TYPE II_IV SECRETION SYSTEM ATPASE"/>
    <property type="match status" value="1"/>
</dbReference>
<evidence type="ECO:0000256" key="1">
    <source>
        <dbReference type="ARBA" id="ARBA00006611"/>
    </source>
</evidence>
<dbReference type="eggNOG" id="COG4962">
    <property type="taxonomic scope" value="Bacteria"/>
</dbReference>
<dbReference type="PANTHER" id="PTHR30486">
    <property type="entry name" value="TWITCHING MOTILITY PROTEIN PILT"/>
    <property type="match status" value="1"/>
</dbReference>
<feature type="region of interest" description="Disordered" evidence="2">
    <location>
        <begin position="1"/>
        <end position="20"/>
    </location>
</feature>
<dbReference type="Proteomes" id="UP000001623">
    <property type="component" value="Chromosome"/>
</dbReference>
<dbReference type="Gene3D" id="3.30.450.380">
    <property type="match status" value="1"/>
</dbReference>
<evidence type="ECO:0000313" key="5">
    <source>
        <dbReference type="Proteomes" id="UP000001623"/>
    </source>
</evidence>
<reference evidence="4 5" key="1">
    <citation type="submission" date="2010-10" db="EMBL/GenBank/DDBJ databases">
        <title>Complete sequence of Mesorhizobium opportunistum WSM2075.</title>
        <authorList>
            <consortium name="US DOE Joint Genome Institute"/>
            <person name="Lucas S."/>
            <person name="Copeland A."/>
            <person name="Lapidus A."/>
            <person name="Cheng J.-F."/>
            <person name="Bruce D."/>
            <person name="Goodwin L."/>
            <person name="Pitluck S."/>
            <person name="Chertkov O."/>
            <person name="Misra M."/>
            <person name="Detter J.C."/>
            <person name="Han C."/>
            <person name="Tapia R."/>
            <person name="Land M."/>
            <person name="Hauser L."/>
            <person name="Kyrpides N."/>
            <person name="Ovchinnikova G."/>
            <person name="Mavrommatis K.M."/>
            <person name="Tiwari R.P."/>
            <person name="Howieson J.G."/>
            <person name="O'Hara G.W."/>
            <person name="Nandasena K.G."/>
            <person name="Woyke T."/>
        </authorList>
    </citation>
    <scope>NUCLEOTIDE SEQUENCE [LARGE SCALE GENOMIC DNA]</scope>
    <source>
        <strain evidence="5">LMG 24607 / HAMBI 3007 / WSM2075</strain>
    </source>
</reference>
<dbReference type="GO" id="GO:0016887">
    <property type="term" value="F:ATP hydrolysis activity"/>
    <property type="evidence" value="ECO:0007669"/>
    <property type="project" value="InterPro"/>
</dbReference>
<dbReference type="SUPFAM" id="SSF52540">
    <property type="entry name" value="P-loop containing nucleoside triphosphate hydrolases"/>
    <property type="match status" value="1"/>
</dbReference>
<accession>F7Y0Y4</accession>
<dbReference type="HOGENOM" id="CLU_005379_4_1_5"/>
<dbReference type="Pfam" id="PF00437">
    <property type="entry name" value="T2SSE"/>
    <property type="match status" value="1"/>
</dbReference>
<dbReference type="InterPro" id="IPR050921">
    <property type="entry name" value="T4SS_GSP_E_ATPase"/>
</dbReference>